<feature type="transmembrane region" description="Helical" evidence="1">
    <location>
        <begin position="136"/>
        <end position="155"/>
    </location>
</feature>
<dbReference type="AlphaFoldDB" id="A0A9J6P9H3"/>
<comment type="caution">
    <text evidence="2">The sequence shown here is derived from an EMBL/GenBank/DDBJ whole genome shotgun (WGS) entry which is preliminary data.</text>
</comment>
<protein>
    <submittedName>
        <fullName evidence="2">Stage II sporulation protein M</fullName>
    </submittedName>
</protein>
<feature type="transmembrane region" description="Helical" evidence="1">
    <location>
        <begin position="176"/>
        <end position="205"/>
    </location>
</feature>
<dbReference type="Pfam" id="PF01944">
    <property type="entry name" value="SpoIIM"/>
    <property type="match status" value="1"/>
</dbReference>
<name>A0A9J6P9H3_9CLOT</name>
<dbReference type="InterPro" id="IPR014196">
    <property type="entry name" value="SpoIIM"/>
</dbReference>
<evidence type="ECO:0000313" key="2">
    <source>
        <dbReference type="EMBL" id="MCM1992756.1"/>
    </source>
</evidence>
<reference evidence="2" key="2">
    <citation type="submission" date="2021-04" db="EMBL/GenBank/DDBJ databases">
        <authorList>
            <person name="Dong X."/>
        </authorList>
    </citation>
    <scope>NUCLEOTIDE SEQUENCE</scope>
    <source>
        <strain evidence="2">ZWT</strain>
    </source>
</reference>
<sequence>MNYRVKSGVKEKIILHVNNNMIFYLIAIFCLCFGMVIGIYSAKYMVGQQREGLIEVINRNASVLNDGSISTLHYFLGTLKSNLQFFLVLFVLGLTVIGLPLIYLVDIYKGFTLGFAFCFVTNNFGTNGLWLSVIGLIIFNIMYIPIMLFSSVLAIENSIRIIQNGIGQGKSWFKGILSYGSYYIIIISVIIVINFMQCMVFPLLLAQV</sequence>
<keyword evidence="1" id="KW-0812">Transmembrane</keyword>
<dbReference type="Proteomes" id="UP001056429">
    <property type="component" value="Unassembled WGS sequence"/>
</dbReference>
<proteinExistence type="predicted"/>
<reference evidence="2" key="1">
    <citation type="journal article" date="2021" name="mSystems">
        <title>Bacteria and Archaea Synergistically Convert Glycine Betaine to Biogenic Methane in the Formosa Cold Seep of the South China Sea.</title>
        <authorList>
            <person name="Li L."/>
            <person name="Zhang W."/>
            <person name="Zhang S."/>
            <person name="Song L."/>
            <person name="Sun Q."/>
            <person name="Zhang H."/>
            <person name="Xiang H."/>
            <person name="Dong X."/>
        </authorList>
    </citation>
    <scope>NUCLEOTIDE SEQUENCE</scope>
    <source>
        <strain evidence="2">ZWT</strain>
    </source>
</reference>
<evidence type="ECO:0000256" key="1">
    <source>
        <dbReference type="SAM" id="Phobius"/>
    </source>
</evidence>
<gene>
    <name evidence="2" type="primary">spoIIM</name>
    <name evidence="2" type="ORF">KDK92_23815</name>
</gene>
<evidence type="ECO:0000313" key="3">
    <source>
        <dbReference type="Proteomes" id="UP001056429"/>
    </source>
</evidence>
<keyword evidence="1" id="KW-0472">Membrane</keyword>
<dbReference type="NCBIfam" id="TIGR02831">
    <property type="entry name" value="spo_II_M"/>
    <property type="match status" value="1"/>
</dbReference>
<dbReference type="PIRSF" id="PIRSF038973">
    <property type="entry name" value="SpoIIM"/>
    <property type="match status" value="1"/>
</dbReference>
<organism evidence="2 3">
    <name type="scientific">Oceanirhabdus seepicola</name>
    <dbReference type="NCBI Taxonomy" id="2828781"/>
    <lineage>
        <taxon>Bacteria</taxon>
        <taxon>Bacillati</taxon>
        <taxon>Bacillota</taxon>
        <taxon>Clostridia</taxon>
        <taxon>Eubacteriales</taxon>
        <taxon>Clostridiaceae</taxon>
        <taxon>Oceanirhabdus</taxon>
    </lineage>
</organism>
<keyword evidence="3" id="KW-1185">Reference proteome</keyword>
<keyword evidence="1" id="KW-1133">Transmembrane helix</keyword>
<dbReference type="RefSeq" id="WP_250861925.1">
    <property type="nucleotide sequence ID" value="NZ_JAGSOJ010000007.1"/>
</dbReference>
<feature type="transmembrane region" description="Helical" evidence="1">
    <location>
        <begin position="21"/>
        <end position="42"/>
    </location>
</feature>
<dbReference type="EMBL" id="JAGSOJ010000007">
    <property type="protein sequence ID" value="MCM1992756.1"/>
    <property type="molecule type" value="Genomic_DNA"/>
</dbReference>
<dbReference type="InterPro" id="IPR002798">
    <property type="entry name" value="SpoIIM-like"/>
</dbReference>
<accession>A0A9J6P9H3</accession>
<feature type="transmembrane region" description="Helical" evidence="1">
    <location>
        <begin position="83"/>
        <end position="104"/>
    </location>
</feature>